<dbReference type="Pfam" id="PF00990">
    <property type="entry name" value="GGDEF"/>
    <property type="match status" value="1"/>
</dbReference>
<dbReference type="RefSeq" id="WP_301242692.1">
    <property type="nucleotide sequence ID" value="NZ_JAROCC010000004.1"/>
</dbReference>
<sequence>MNVTAANKRNIYILWLLVVPMSFYLALNFFPSNDFDYMNMFISLAFLIAIMMISIPLERVSITLEKWIIFSLFFQYGVFAEMVFMQIGMFILLFTLKSPTPKPFRFASNSIVFSVVSLVSGYVFYAFGGSLQSMTLVNFFIAGFIYASVYSLVNSLLLFVLLKMLKQNSSDKKKVVLWDFVTTILLLPFAIIFTLLFQQIGGKAFLLIGVPFLLVLLVTSNFLKSDRLSDLLSSAAVIGHHLAESLRVDDVLHTFVEKIKNVIPYESAYIIDLRVGGNLIMLSCVEGETHRVNASNLVLPSKNPEDDGLDVETTKMYLTKKSLSALNGFTFAPSVESVMTAPIKRDGKTEGFLILTSNQKFAFEEVQAKMVDLLTGYFATALVKARYYEKTVEKSTRCALTGLRNYHYLEQKLDEEIVLLHTGEIYSLSAIMLDIDRFKSINDTYGHQSGNDLLAALANLLKKYQLERMTLARYGGEEFTIILPNFSKEEAVKLAELIRKDVEKSSFEIIPDLSDDQEPVGVQLTISLGVASMPEDAKDGKDLLRNADRALYIGGKQAGRNRVGVYEENSDIKVTN</sequence>
<evidence type="ECO:0000256" key="1">
    <source>
        <dbReference type="SAM" id="Phobius"/>
    </source>
</evidence>
<keyword evidence="1" id="KW-1133">Transmembrane helix</keyword>
<dbReference type="PANTHER" id="PTHR45138:SF9">
    <property type="entry name" value="DIGUANYLATE CYCLASE DGCM-RELATED"/>
    <property type="match status" value="1"/>
</dbReference>
<keyword evidence="1" id="KW-0472">Membrane</keyword>
<dbReference type="PROSITE" id="PS50887">
    <property type="entry name" value="GGDEF"/>
    <property type="match status" value="1"/>
</dbReference>
<dbReference type="SUPFAM" id="SSF55073">
    <property type="entry name" value="Nucleotide cyclase"/>
    <property type="match status" value="1"/>
</dbReference>
<dbReference type="InterPro" id="IPR029787">
    <property type="entry name" value="Nucleotide_cyclase"/>
</dbReference>
<keyword evidence="1" id="KW-0812">Transmembrane</keyword>
<protein>
    <submittedName>
        <fullName evidence="3">GGDEF domain-containing protein</fullName>
    </submittedName>
</protein>
<gene>
    <name evidence="3" type="ORF">P5G49_06570</name>
</gene>
<feature type="transmembrane region" description="Helical" evidence="1">
    <location>
        <begin position="139"/>
        <end position="163"/>
    </location>
</feature>
<reference evidence="3" key="1">
    <citation type="submission" date="2023-03" db="EMBL/GenBank/DDBJ databases">
        <title>MT1 and MT2 Draft Genomes of Novel Species.</title>
        <authorList>
            <person name="Venkateswaran K."/>
        </authorList>
    </citation>
    <scope>NUCLEOTIDE SEQUENCE</scope>
    <source>
        <strain evidence="3">F6_3S_P_2</strain>
    </source>
</reference>
<dbReference type="CDD" id="cd01949">
    <property type="entry name" value="GGDEF"/>
    <property type="match status" value="1"/>
</dbReference>
<dbReference type="InterPro" id="IPR050469">
    <property type="entry name" value="Diguanylate_Cyclase"/>
</dbReference>
<dbReference type="PANTHER" id="PTHR45138">
    <property type="entry name" value="REGULATORY COMPONENTS OF SENSORY TRANSDUCTION SYSTEM"/>
    <property type="match status" value="1"/>
</dbReference>
<dbReference type="Gene3D" id="3.30.450.40">
    <property type="match status" value="1"/>
</dbReference>
<evidence type="ECO:0000259" key="2">
    <source>
        <dbReference type="PROSITE" id="PS50887"/>
    </source>
</evidence>
<evidence type="ECO:0000313" key="4">
    <source>
        <dbReference type="Proteomes" id="UP001175097"/>
    </source>
</evidence>
<comment type="caution">
    <text evidence="3">The sequence shown here is derived from an EMBL/GenBank/DDBJ whole genome shotgun (WGS) entry which is preliminary data.</text>
</comment>
<dbReference type="SUPFAM" id="SSF55781">
    <property type="entry name" value="GAF domain-like"/>
    <property type="match status" value="1"/>
</dbReference>
<accession>A0ABT8JPS0</accession>
<organism evidence="3 4">
    <name type="scientific">Sporosarcina highlanderae</name>
    <dbReference type="NCBI Taxonomy" id="3035916"/>
    <lineage>
        <taxon>Bacteria</taxon>
        <taxon>Bacillati</taxon>
        <taxon>Bacillota</taxon>
        <taxon>Bacilli</taxon>
        <taxon>Bacillales</taxon>
        <taxon>Caryophanaceae</taxon>
        <taxon>Sporosarcina</taxon>
    </lineage>
</organism>
<dbReference type="InterPro" id="IPR043128">
    <property type="entry name" value="Rev_trsase/Diguanyl_cyclase"/>
</dbReference>
<keyword evidence="4" id="KW-1185">Reference proteome</keyword>
<dbReference type="InterPro" id="IPR029016">
    <property type="entry name" value="GAF-like_dom_sf"/>
</dbReference>
<dbReference type="SMART" id="SM00267">
    <property type="entry name" value="GGDEF"/>
    <property type="match status" value="1"/>
</dbReference>
<dbReference type="InterPro" id="IPR000160">
    <property type="entry name" value="GGDEF_dom"/>
</dbReference>
<feature type="transmembrane region" description="Helical" evidence="1">
    <location>
        <begin position="204"/>
        <end position="223"/>
    </location>
</feature>
<name>A0ABT8JPS0_9BACL</name>
<dbReference type="Proteomes" id="UP001175097">
    <property type="component" value="Unassembled WGS sequence"/>
</dbReference>
<feature type="transmembrane region" description="Helical" evidence="1">
    <location>
        <begin position="67"/>
        <end position="94"/>
    </location>
</feature>
<proteinExistence type="predicted"/>
<feature type="domain" description="GGDEF" evidence="2">
    <location>
        <begin position="426"/>
        <end position="568"/>
    </location>
</feature>
<dbReference type="NCBIfam" id="TIGR00254">
    <property type="entry name" value="GGDEF"/>
    <property type="match status" value="1"/>
</dbReference>
<feature type="transmembrane region" description="Helical" evidence="1">
    <location>
        <begin position="106"/>
        <end position="127"/>
    </location>
</feature>
<feature type="transmembrane region" description="Helical" evidence="1">
    <location>
        <begin position="37"/>
        <end position="55"/>
    </location>
</feature>
<evidence type="ECO:0000313" key="3">
    <source>
        <dbReference type="EMBL" id="MDN4607145.1"/>
    </source>
</evidence>
<dbReference type="Gene3D" id="3.30.70.270">
    <property type="match status" value="1"/>
</dbReference>
<feature type="transmembrane region" description="Helical" evidence="1">
    <location>
        <begin position="175"/>
        <end position="198"/>
    </location>
</feature>
<dbReference type="EMBL" id="JAROCC010000004">
    <property type="protein sequence ID" value="MDN4607145.1"/>
    <property type="molecule type" value="Genomic_DNA"/>
</dbReference>
<feature type="transmembrane region" description="Helical" evidence="1">
    <location>
        <begin position="12"/>
        <end position="30"/>
    </location>
</feature>